<keyword evidence="2" id="KW-1185">Reference proteome</keyword>
<evidence type="ECO:0000313" key="1">
    <source>
        <dbReference type="EMBL" id="OHT01346.1"/>
    </source>
</evidence>
<organism evidence="1 2">
    <name type="scientific">Tritrichomonas foetus</name>
    <dbReference type="NCBI Taxonomy" id="1144522"/>
    <lineage>
        <taxon>Eukaryota</taxon>
        <taxon>Metamonada</taxon>
        <taxon>Parabasalia</taxon>
        <taxon>Tritrichomonadida</taxon>
        <taxon>Tritrichomonadidae</taxon>
        <taxon>Tritrichomonas</taxon>
    </lineage>
</organism>
<name>A0A1J4JRH0_9EUKA</name>
<accession>A0A1J4JRH0</accession>
<dbReference type="EMBL" id="MLAK01000915">
    <property type="protein sequence ID" value="OHT01346.1"/>
    <property type="molecule type" value="Genomic_DNA"/>
</dbReference>
<dbReference type="InterPro" id="IPR016024">
    <property type="entry name" value="ARM-type_fold"/>
</dbReference>
<dbReference type="VEuPathDB" id="TrichDB:TRFO_07579"/>
<dbReference type="OrthoDB" id="10267196at2759"/>
<comment type="caution">
    <text evidence="1">The sequence shown here is derived from an EMBL/GenBank/DDBJ whole genome shotgun (WGS) entry which is preliminary data.</text>
</comment>
<protein>
    <submittedName>
        <fullName evidence="1">Uncharacterized protein</fullName>
    </submittedName>
</protein>
<sequence>MSGGNIKLEKIELNIDAFAKDGGYKIITSKENRERICANIQYYKNREINTFISCAQAFLNPQEAFDFILYLGTFNDPFVYNTASEILRKLAPQVDLSGIIDNFPFEDSIRRALILNSLPLPIEDDFIPFIFKGATSQLVINRCAFLNLVNRMKDQDPPVTPALHSMIQRTLDLLANDQAIPVLCTWFRPAFHYFKDNKRFSSLLTHIIHNGDPEVKASLGLHFAEAYSVTKEVTLLLSDKNPRVVAATIPSLSSLNLAEETVKPVFSNSSHIVRVLILRHFKTLPEYVVKEYMKDSSYEVKIDLIRFLNNYNKGLKHAKKIFSQPNVGQEPSWRISYEMLAMNENMLMDIGEDAFKFALAKADQHPIKLAKQAVEVLAMFAMIDQSYANRVDAYMQELLEKKTPYTTQVYNMLSKLKEAA</sequence>
<dbReference type="RefSeq" id="XP_068354482.1">
    <property type="nucleotide sequence ID" value="XM_068493764.1"/>
</dbReference>
<dbReference type="GeneID" id="94828468"/>
<evidence type="ECO:0000313" key="2">
    <source>
        <dbReference type="Proteomes" id="UP000179807"/>
    </source>
</evidence>
<dbReference type="SUPFAM" id="SSF48371">
    <property type="entry name" value="ARM repeat"/>
    <property type="match status" value="1"/>
</dbReference>
<dbReference type="AlphaFoldDB" id="A0A1J4JRH0"/>
<reference evidence="1" key="1">
    <citation type="submission" date="2016-10" db="EMBL/GenBank/DDBJ databases">
        <authorList>
            <person name="Benchimol M."/>
            <person name="Almeida L.G."/>
            <person name="Vasconcelos A.T."/>
            <person name="Perreira-Neves A."/>
            <person name="Rosa I.A."/>
            <person name="Tasca T."/>
            <person name="Bogo M.R."/>
            <person name="de Souza W."/>
        </authorList>
    </citation>
    <scope>NUCLEOTIDE SEQUENCE [LARGE SCALE GENOMIC DNA]</scope>
    <source>
        <strain evidence="1">K</strain>
    </source>
</reference>
<gene>
    <name evidence="1" type="ORF">TRFO_07579</name>
</gene>
<proteinExistence type="predicted"/>
<dbReference type="Proteomes" id="UP000179807">
    <property type="component" value="Unassembled WGS sequence"/>
</dbReference>